<organism evidence="3 4">
    <name type="scientific">Caerostris extrusa</name>
    <name type="common">Bark spider</name>
    <name type="synonym">Caerostris bankana</name>
    <dbReference type="NCBI Taxonomy" id="172846"/>
    <lineage>
        <taxon>Eukaryota</taxon>
        <taxon>Metazoa</taxon>
        <taxon>Ecdysozoa</taxon>
        <taxon>Arthropoda</taxon>
        <taxon>Chelicerata</taxon>
        <taxon>Arachnida</taxon>
        <taxon>Araneae</taxon>
        <taxon>Araneomorphae</taxon>
        <taxon>Entelegynae</taxon>
        <taxon>Araneoidea</taxon>
        <taxon>Araneidae</taxon>
        <taxon>Caerostris</taxon>
    </lineage>
</organism>
<feature type="signal peptide" evidence="2">
    <location>
        <begin position="1"/>
        <end position="20"/>
    </location>
</feature>
<name>A0AAV4THS3_CAEEX</name>
<keyword evidence="2" id="KW-0732">Signal</keyword>
<proteinExistence type="predicted"/>
<dbReference type="Proteomes" id="UP001054945">
    <property type="component" value="Unassembled WGS sequence"/>
</dbReference>
<gene>
    <name evidence="3" type="ORF">CEXT_645091</name>
</gene>
<dbReference type="EMBL" id="BPLR01011141">
    <property type="protein sequence ID" value="GIY44447.1"/>
    <property type="molecule type" value="Genomic_DNA"/>
</dbReference>
<evidence type="ECO:0000256" key="2">
    <source>
        <dbReference type="SAM" id="SignalP"/>
    </source>
</evidence>
<evidence type="ECO:0000313" key="3">
    <source>
        <dbReference type="EMBL" id="GIY44447.1"/>
    </source>
</evidence>
<accession>A0AAV4THS3</accession>
<feature type="chain" id="PRO_5043697087" evidence="2">
    <location>
        <begin position="21"/>
        <end position="80"/>
    </location>
</feature>
<dbReference type="AlphaFoldDB" id="A0AAV4THS3"/>
<evidence type="ECO:0000313" key="4">
    <source>
        <dbReference type="Proteomes" id="UP001054945"/>
    </source>
</evidence>
<comment type="caution">
    <text evidence="3">The sequence shown here is derived from an EMBL/GenBank/DDBJ whole genome shotgun (WGS) entry which is preliminary data.</text>
</comment>
<keyword evidence="4" id="KW-1185">Reference proteome</keyword>
<sequence length="80" mass="8677">MNFILLSIITLRNEIAYVTCNHCIPQPLDNDQLSLFIGARVGTRASTNDVMKGKRGLIVSPHNKQPSRIGSPGFACHGTA</sequence>
<protein>
    <submittedName>
        <fullName evidence="3">Uncharacterized protein</fullName>
    </submittedName>
</protein>
<evidence type="ECO:0000256" key="1">
    <source>
        <dbReference type="SAM" id="MobiDB-lite"/>
    </source>
</evidence>
<reference evidence="3 4" key="1">
    <citation type="submission" date="2021-06" db="EMBL/GenBank/DDBJ databases">
        <title>Caerostris extrusa draft genome.</title>
        <authorList>
            <person name="Kono N."/>
            <person name="Arakawa K."/>
        </authorList>
    </citation>
    <scope>NUCLEOTIDE SEQUENCE [LARGE SCALE GENOMIC DNA]</scope>
</reference>
<feature type="region of interest" description="Disordered" evidence="1">
    <location>
        <begin position="61"/>
        <end position="80"/>
    </location>
</feature>